<protein>
    <submittedName>
        <fullName evidence="2">Poly(A) RNA polymerase, mitochondrial-like</fullName>
    </submittedName>
</protein>
<gene>
    <name evidence="2" type="primary">LOC114339841</name>
</gene>
<dbReference type="InParanoid" id="A0A6P7GAK1"/>
<reference evidence="2" key="1">
    <citation type="submission" date="2025-08" db="UniProtKB">
        <authorList>
            <consortium name="RefSeq"/>
        </authorList>
    </citation>
    <scope>IDENTIFICATION</scope>
    <source>
        <tissue evidence="2">Whole insect</tissue>
    </source>
</reference>
<proteinExistence type="predicted"/>
<dbReference type="Pfam" id="PF22600">
    <property type="entry name" value="MTPAP-like_central"/>
    <property type="match status" value="1"/>
</dbReference>
<dbReference type="InterPro" id="IPR043519">
    <property type="entry name" value="NT_sf"/>
</dbReference>
<dbReference type="AlphaFoldDB" id="A0A6P7GAK1"/>
<dbReference type="InterPro" id="IPR054708">
    <property type="entry name" value="MTPAP-like_central"/>
</dbReference>
<feature type="domain" description="Poly(A) RNA polymerase mitochondrial-like central palm" evidence="1">
    <location>
        <begin position="102"/>
        <end position="168"/>
    </location>
</feature>
<name>A0A6P7GAK1_DIAVI</name>
<evidence type="ECO:0000313" key="2">
    <source>
        <dbReference type="RefSeq" id="XP_028146326.1"/>
    </source>
</evidence>
<organism evidence="2">
    <name type="scientific">Diabrotica virgifera virgifera</name>
    <name type="common">western corn rootworm</name>
    <dbReference type="NCBI Taxonomy" id="50390"/>
    <lineage>
        <taxon>Eukaryota</taxon>
        <taxon>Metazoa</taxon>
        <taxon>Ecdysozoa</taxon>
        <taxon>Arthropoda</taxon>
        <taxon>Hexapoda</taxon>
        <taxon>Insecta</taxon>
        <taxon>Pterygota</taxon>
        <taxon>Neoptera</taxon>
        <taxon>Endopterygota</taxon>
        <taxon>Coleoptera</taxon>
        <taxon>Polyphaga</taxon>
        <taxon>Cucujiformia</taxon>
        <taxon>Chrysomeloidea</taxon>
        <taxon>Chrysomelidae</taxon>
        <taxon>Galerucinae</taxon>
        <taxon>Diabroticina</taxon>
        <taxon>Diabroticites</taxon>
        <taxon>Diabrotica</taxon>
    </lineage>
</organism>
<dbReference type="SUPFAM" id="SSF81301">
    <property type="entry name" value="Nucleotidyltransferase"/>
    <property type="match status" value="1"/>
</dbReference>
<dbReference type="Gene3D" id="3.30.460.10">
    <property type="entry name" value="Beta Polymerase, domain 2"/>
    <property type="match status" value="1"/>
</dbReference>
<dbReference type="RefSeq" id="XP_028146326.1">
    <property type="nucleotide sequence ID" value="XM_028290525.1"/>
</dbReference>
<evidence type="ECO:0000259" key="1">
    <source>
        <dbReference type="Pfam" id="PF22600"/>
    </source>
</evidence>
<sequence length="175" mass="19642">MKVVQQEQTLPIDNLDIVQKVTHFIIVEFETDTDITNIKKSSIFVEGSLGLPTQSHFVWFRAAHKKLPKLKQIKSACLTVEHGTAIKEEETIKEMLSKSENISDQIKTLHEITKLNDVGTRLRFLTALQIEDAVNGMFPHAVSYPFGSSVNGYGKMGCDLDLFLKLAADKVKLLI</sequence>
<accession>A0A6P7GAK1</accession>